<evidence type="ECO:0000313" key="3">
    <source>
        <dbReference type="EMBL" id="MDT3405122.1"/>
    </source>
</evidence>
<feature type="region of interest" description="Disordered" evidence="1">
    <location>
        <begin position="26"/>
        <end position="47"/>
    </location>
</feature>
<feature type="signal peptide" evidence="2">
    <location>
        <begin position="1"/>
        <end position="21"/>
    </location>
</feature>
<dbReference type="RefSeq" id="WP_311953265.1">
    <property type="nucleotide sequence ID" value="NZ_JAVLVU010000001.1"/>
</dbReference>
<sequence>MKTLRAATYLFACVIGLNLFSACKSSPQQTDTNDTTNSKQKTKRGKITKRTQDGCYIKVSGQQMKDTLYVQLHVQNGTVSGQMMESIFEKDSRKGTLAGTIQPDKSIKAVWKFMQEGMTDSLNVAFKLDHTGLNQQPFKVDASTGRQVLDTAAPYSIKLEPADCNK</sequence>
<keyword evidence="2" id="KW-0732">Signal</keyword>
<gene>
    <name evidence="3" type="ORF">QE417_004194</name>
</gene>
<dbReference type="PROSITE" id="PS51257">
    <property type="entry name" value="PROKAR_LIPOPROTEIN"/>
    <property type="match status" value="1"/>
</dbReference>
<proteinExistence type="predicted"/>
<comment type="caution">
    <text evidence="3">The sequence shown here is derived from an EMBL/GenBank/DDBJ whole genome shotgun (WGS) entry which is preliminary data.</text>
</comment>
<name>A0ABU3GZC7_9SPHI</name>
<dbReference type="Proteomes" id="UP001258315">
    <property type="component" value="Unassembled WGS sequence"/>
</dbReference>
<evidence type="ECO:0000313" key="4">
    <source>
        <dbReference type="Proteomes" id="UP001258315"/>
    </source>
</evidence>
<reference evidence="4" key="1">
    <citation type="submission" date="2023-07" db="EMBL/GenBank/DDBJ databases">
        <title>Functional and genomic diversity of the sorghum phyllosphere microbiome.</title>
        <authorList>
            <person name="Shade A."/>
        </authorList>
    </citation>
    <scope>NUCLEOTIDE SEQUENCE [LARGE SCALE GENOMIC DNA]</scope>
    <source>
        <strain evidence="4">SORGH_AS_0422</strain>
    </source>
</reference>
<evidence type="ECO:0000256" key="1">
    <source>
        <dbReference type="SAM" id="MobiDB-lite"/>
    </source>
</evidence>
<evidence type="ECO:0008006" key="5">
    <source>
        <dbReference type="Google" id="ProtNLM"/>
    </source>
</evidence>
<keyword evidence="4" id="KW-1185">Reference proteome</keyword>
<evidence type="ECO:0000256" key="2">
    <source>
        <dbReference type="SAM" id="SignalP"/>
    </source>
</evidence>
<dbReference type="EMBL" id="JAVLVU010000001">
    <property type="protein sequence ID" value="MDT3405122.1"/>
    <property type="molecule type" value="Genomic_DNA"/>
</dbReference>
<protein>
    <recommendedName>
        <fullName evidence="5">DUF4412 domain-containing protein</fullName>
    </recommendedName>
</protein>
<feature type="chain" id="PRO_5046589837" description="DUF4412 domain-containing protein" evidence="2">
    <location>
        <begin position="22"/>
        <end position="166"/>
    </location>
</feature>
<accession>A0ABU3GZC7</accession>
<feature type="compositionally biased region" description="Polar residues" evidence="1">
    <location>
        <begin position="26"/>
        <end position="39"/>
    </location>
</feature>
<organism evidence="3 4">
    <name type="scientific">Mucilaginibacter terrae</name>
    <dbReference type="NCBI Taxonomy" id="1955052"/>
    <lineage>
        <taxon>Bacteria</taxon>
        <taxon>Pseudomonadati</taxon>
        <taxon>Bacteroidota</taxon>
        <taxon>Sphingobacteriia</taxon>
        <taxon>Sphingobacteriales</taxon>
        <taxon>Sphingobacteriaceae</taxon>
        <taxon>Mucilaginibacter</taxon>
    </lineage>
</organism>